<dbReference type="EMBL" id="AP028216">
    <property type="protein sequence ID" value="BEI92402.1"/>
    <property type="molecule type" value="Genomic_DNA"/>
</dbReference>
<gene>
    <name evidence="4" type="ORF">CcaverHIS019_0500300</name>
</gene>
<name>A0AA48QWP5_9TREE</name>
<dbReference type="InterPro" id="IPR008030">
    <property type="entry name" value="NmrA-like"/>
</dbReference>
<dbReference type="PANTHER" id="PTHR47706:SF9">
    <property type="entry name" value="NMRA-LIKE DOMAIN-CONTAINING PROTEIN-RELATED"/>
    <property type="match status" value="1"/>
</dbReference>
<evidence type="ECO:0000259" key="3">
    <source>
        <dbReference type="Pfam" id="PF05368"/>
    </source>
</evidence>
<organism evidence="4 5">
    <name type="scientific">Cutaneotrichosporon cavernicola</name>
    <dbReference type="NCBI Taxonomy" id="279322"/>
    <lineage>
        <taxon>Eukaryota</taxon>
        <taxon>Fungi</taxon>
        <taxon>Dikarya</taxon>
        <taxon>Basidiomycota</taxon>
        <taxon>Agaricomycotina</taxon>
        <taxon>Tremellomycetes</taxon>
        <taxon>Trichosporonales</taxon>
        <taxon>Trichosporonaceae</taxon>
        <taxon>Cutaneotrichosporon</taxon>
    </lineage>
</organism>
<dbReference type="PANTHER" id="PTHR47706">
    <property type="entry name" value="NMRA-LIKE FAMILY PROTEIN"/>
    <property type="match status" value="1"/>
</dbReference>
<dbReference type="RefSeq" id="XP_060457667.1">
    <property type="nucleotide sequence ID" value="XM_060601144.1"/>
</dbReference>
<dbReference type="InterPro" id="IPR036291">
    <property type="entry name" value="NAD(P)-bd_dom_sf"/>
</dbReference>
<keyword evidence="1" id="KW-0521">NADP</keyword>
<proteinExistence type="predicted"/>
<keyword evidence="5" id="KW-1185">Reference proteome</keyword>
<dbReference type="Pfam" id="PF05368">
    <property type="entry name" value="NmrA"/>
    <property type="match status" value="1"/>
</dbReference>
<feature type="domain" description="NmrA-like" evidence="3">
    <location>
        <begin position="4"/>
        <end position="244"/>
    </location>
</feature>
<dbReference type="SUPFAM" id="SSF51735">
    <property type="entry name" value="NAD(P)-binding Rossmann-fold domains"/>
    <property type="match status" value="1"/>
</dbReference>
<dbReference type="GO" id="GO:0016491">
    <property type="term" value="F:oxidoreductase activity"/>
    <property type="evidence" value="ECO:0007669"/>
    <property type="project" value="UniProtKB-KW"/>
</dbReference>
<dbReference type="GeneID" id="85496272"/>
<accession>A0AA48QWP5</accession>
<evidence type="ECO:0000313" key="5">
    <source>
        <dbReference type="Proteomes" id="UP001233271"/>
    </source>
</evidence>
<protein>
    <recommendedName>
        <fullName evidence="3">NmrA-like domain-containing protein</fullName>
    </recommendedName>
</protein>
<dbReference type="InterPro" id="IPR051609">
    <property type="entry name" value="NmrA/Isoflavone_reductase-like"/>
</dbReference>
<evidence type="ECO:0000256" key="1">
    <source>
        <dbReference type="ARBA" id="ARBA00022857"/>
    </source>
</evidence>
<sequence>MAPTVALLGATGDLGGNILAALVKRAQTGELNIVVLHRQGSNIAKLNLPSSVSTRALDADNASVDEVRKALVGVDVLISAAKQTPDGGKRFVETLATLAKEPGSIKVYIPSYFTANWAKDERENPANVYLHGKCMLLDRTIAAGVPTTYIANGLFEWAFLDRGFFGVDPKANELQLYGDALNAKFSYLSLPFLGESLAQLLLDPTFGPGQNYTFSEAEFTGHELVEAFNKVHGTEPKITQFTDADVQKLRDMSPAAGLGASWRMHWGNGNWKAVNLYEPKGVTKRSLEQAVRESAQK</sequence>
<reference evidence="4" key="1">
    <citation type="journal article" date="2023" name="BMC Genomics">
        <title>Chromosome-level genome assemblies of Cutaneotrichosporon spp. (Trichosporonales, Basidiomycota) reveal imbalanced evolution between nucleotide sequences and chromosome synteny.</title>
        <authorList>
            <person name="Kobayashi Y."/>
            <person name="Kayamori A."/>
            <person name="Aoki K."/>
            <person name="Shiwa Y."/>
            <person name="Matsutani M."/>
            <person name="Fujita N."/>
            <person name="Sugita T."/>
            <person name="Iwasaki W."/>
            <person name="Tanaka N."/>
            <person name="Takashima M."/>
        </authorList>
    </citation>
    <scope>NUCLEOTIDE SEQUENCE</scope>
    <source>
        <strain evidence="4">HIS019</strain>
    </source>
</reference>
<evidence type="ECO:0000256" key="2">
    <source>
        <dbReference type="ARBA" id="ARBA00023002"/>
    </source>
</evidence>
<dbReference type="Proteomes" id="UP001233271">
    <property type="component" value="Chromosome 5"/>
</dbReference>
<dbReference type="Gene3D" id="3.40.50.720">
    <property type="entry name" value="NAD(P)-binding Rossmann-like Domain"/>
    <property type="match status" value="1"/>
</dbReference>
<evidence type="ECO:0000313" key="4">
    <source>
        <dbReference type="EMBL" id="BEI92402.1"/>
    </source>
</evidence>
<keyword evidence="2" id="KW-0560">Oxidoreductase</keyword>
<dbReference type="Gene3D" id="3.90.25.10">
    <property type="entry name" value="UDP-galactose 4-epimerase, domain 1"/>
    <property type="match status" value="1"/>
</dbReference>
<dbReference type="AlphaFoldDB" id="A0AA48QWP5"/>
<dbReference type="KEGG" id="ccac:CcaHIS019_0500300"/>